<name>A0A135I6P7_9GAMM</name>
<keyword evidence="1" id="KW-0812">Transmembrane</keyword>
<reference evidence="2 3" key="1">
    <citation type="submission" date="2015-11" db="EMBL/GenBank/DDBJ databases">
        <title>Genomic Taxonomy of the Vibrionaceae.</title>
        <authorList>
            <person name="Gomez-Gil B."/>
            <person name="Enciso-Ibarra J."/>
        </authorList>
    </citation>
    <scope>NUCLEOTIDE SEQUENCE [LARGE SCALE GENOMIC DNA]</scope>
    <source>
        <strain evidence="2 3">CAIM 912</strain>
    </source>
</reference>
<evidence type="ECO:0000313" key="3">
    <source>
        <dbReference type="Proteomes" id="UP000070529"/>
    </source>
</evidence>
<keyword evidence="1" id="KW-1133">Transmembrane helix</keyword>
<organism evidence="2 3">
    <name type="scientific">Enterovibrio coralii</name>
    <dbReference type="NCBI Taxonomy" id="294935"/>
    <lineage>
        <taxon>Bacteria</taxon>
        <taxon>Pseudomonadati</taxon>
        <taxon>Pseudomonadota</taxon>
        <taxon>Gammaproteobacteria</taxon>
        <taxon>Vibrionales</taxon>
        <taxon>Vibrionaceae</taxon>
        <taxon>Enterovibrio</taxon>
    </lineage>
</organism>
<dbReference type="AlphaFoldDB" id="A0A135I6P7"/>
<gene>
    <name evidence="2" type="ORF">ATN88_19440</name>
</gene>
<evidence type="ECO:0000313" key="2">
    <source>
        <dbReference type="EMBL" id="KXF81126.1"/>
    </source>
</evidence>
<dbReference type="EMBL" id="LNTY01000036">
    <property type="protein sequence ID" value="KXF81126.1"/>
    <property type="molecule type" value="Genomic_DNA"/>
</dbReference>
<feature type="transmembrane region" description="Helical" evidence="1">
    <location>
        <begin position="55"/>
        <end position="75"/>
    </location>
</feature>
<keyword evidence="1" id="KW-0472">Membrane</keyword>
<dbReference type="Proteomes" id="UP000070529">
    <property type="component" value="Unassembled WGS sequence"/>
</dbReference>
<proteinExistence type="predicted"/>
<dbReference type="OrthoDB" id="6659017at2"/>
<sequence length="85" mass="8789">MQRSTLIGLKIGLLALLAFIAAIGMSVNAPASQWLKEAFLGLSFGFGFGLGLPDAAAYGAATLIFVAVFFAGYFIGKTATKKLDG</sequence>
<comment type="caution">
    <text evidence="2">The sequence shown here is derived from an EMBL/GenBank/DDBJ whole genome shotgun (WGS) entry which is preliminary data.</text>
</comment>
<evidence type="ECO:0000256" key="1">
    <source>
        <dbReference type="SAM" id="Phobius"/>
    </source>
</evidence>
<protein>
    <submittedName>
        <fullName evidence="2">Uncharacterized protein</fullName>
    </submittedName>
</protein>
<keyword evidence="3" id="KW-1185">Reference proteome</keyword>
<accession>A0A135I6P7</accession>
<dbReference type="RefSeq" id="WP_067417979.1">
    <property type="nucleotide sequence ID" value="NZ_LNTY01000036.1"/>
</dbReference>